<feature type="transmembrane region" description="Helical" evidence="6">
    <location>
        <begin position="387"/>
        <end position="408"/>
    </location>
</feature>
<evidence type="ECO:0000256" key="6">
    <source>
        <dbReference type="SAM" id="Phobius"/>
    </source>
</evidence>
<feature type="transmembrane region" description="Helical" evidence="6">
    <location>
        <begin position="97"/>
        <end position="115"/>
    </location>
</feature>
<feature type="transmembrane region" description="Helical" evidence="6">
    <location>
        <begin position="66"/>
        <end position="85"/>
    </location>
</feature>
<dbReference type="PANTHER" id="PTHR11360">
    <property type="entry name" value="MONOCARBOXYLATE TRANSPORTER"/>
    <property type="match status" value="1"/>
</dbReference>
<dbReference type="GO" id="GO:0022857">
    <property type="term" value="F:transmembrane transporter activity"/>
    <property type="evidence" value="ECO:0007669"/>
    <property type="project" value="InterPro"/>
</dbReference>
<feature type="transmembrane region" description="Helical" evidence="6">
    <location>
        <begin position="186"/>
        <end position="205"/>
    </location>
</feature>
<comment type="subcellular location">
    <subcellularLocation>
        <location evidence="1">Cell membrane</location>
        <topology evidence="1">Multi-pass membrane protein</topology>
    </subcellularLocation>
</comment>
<feature type="transmembrane region" description="Helical" evidence="6">
    <location>
        <begin position="153"/>
        <end position="174"/>
    </location>
</feature>
<dbReference type="InterPro" id="IPR020846">
    <property type="entry name" value="MFS_dom"/>
</dbReference>
<feature type="transmembrane region" description="Helical" evidence="6">
    <location>
        <begin position="121"/>
        <end position="141"/>
    </location>
</feature>
<evidence type="ECO:0000313" key="9">
    <source>
        <dbReference type="Proteomes" id="UP000319094"/>
    </source>
</evidence>
<feature type="transmembrane region" description="Helical" evidence="6">
    <location>
        <begin position="324"/>
        <end position="341"/>
    </location>
</feature>
<evidence type="ECO:0000256" key="1">
    <source>
        <dbReference type="ARBA" id="ARBA00004651"/>
    </source>
</evidence>
<evidence type="ECO:0000256" key="2">
    <source>
        <dbReference type="ARBA" id="ARBA00022692"/>
    </source>
</evidence>
<evidence type="ECO:0000256" key="3">
    <source>
        <dbReference type="ARBA" id="ARBA00022989"/>
    </source>
</evidence>
<feature type="transmembrane region" description="Helical" evidence="6">
    <location>
        <begin position="234"/>
        <end position="254"/>
    </location>
</feature>
<dbReference type="PANTHER" id="PTHR11360:SF308">
    <property type="entry name" value="BLL3089 PROTEIN"/>
    <property type="match status" value="1"/>
</dbReference>
<keyword evidence="2 6" id="KW-0812">Transmembrane</keyword>
<name>A0A542Y3E4_9MICO</name>
<dbReference type="InterPro" id="IPR011701">
    <property type="entry name" value="MFS"/>
</dbReference>
<accession>A0A542Y3E4</accession>
<organism evidence="8 9">
    <name type="scientific">Leucobacter komagatae</name>
    <dbReference type="NCBI Taxonomy" id="55969"/>
    <lineage>
        <taxon>Bacteria</taxon>
        <taxon>Bacillati</taxon>
        <taxon>Actinomycetota</taxon>
        <taxon>Actinomycetes</taxon>
        <taxon>Micrococcales</taxon>
        <taxon>Microbacteriaceae</taxon>
        <taxon>Leucobacter</taxon>
    </lineage>
</organism>
<evidence type="ECO:0000256" key="5">
    <source>
        <dbReference type="SAM" id="MobiDB-lite"/>
    </source>
</evidence>
<feature type="compositionally biased region" description="Polar residues" evidence="5">
    <location>
        <begin position="1"/>
        <end position="15"/>
    </location>
</feature>
<dbReference type="AlphaFoldDB" id="A0A542Y3E4"/>
<keyword evidence="9" id="KW-1185">Reference proteome</keyword>
<dbReference type="STRING" id="55969.SD72_05785"/>
<keyword evidence="4 6" id="KW-0472">Membrane</keyword>
<dbReference type="Pfam" id="PF07690">
    <property type="entry name" value="MFS_1"/>
    <property type="match status" value="1"/>
</dbReference>
<evidence type="ECO:0000256" key="4">
    <source>
        <dbReference type="ARBA" id="ARBA00023136"/>
    </source>
</evidence>
<sequence length="420" mass="43782">MHSSHQGGTIKQSWSKQRRRDGMRSRWAATVIAGGLIATMTVPGQTAGLSVFTDPLIEELSTSRTAISLSYLIGTLVGAACQPLIGKASDRWDIRRVIIGIAVAFSAILFGLSFITDMLGLTIGFVGVRMAGQGALSLAATTAISRAITHRRGLALGVSAALGSAGISLAPIGLERLITTVDIQGAWRWEALAVLAIVIPAAFFIKTPPSRKGLSKHWTPERGWTLAEARRTGMLWVLSAAVAVSSMLTTALAFHQIALLGERGLSPLEAAANFLPQTITTLLATLVVGALIDRADPRIFVIAAMAAMSAALLLVGVVTPGWSAVFYGLVLGTAGGCLRGMEAATFARFYGVKHIGAIRGLSTAFSLGASALGPYMLALGVELDGGFTTPTALLSAIPVIVIIATVIVRPPTHSDGVRPQ</sequence>
<feature type="transmembrane region" description="Helical" evidence="6">
    <location>
        <begin position="27"/>
        <end position="46"/>
    </location>
</feature>
<evidence type="ECO:0000313" key="8">
    <source>
        <dbReference type="EMBL" id="TQL42605.1"/>
    </source>
</evidence>
<dbReference type="SUPFAM" id="SSF103473">
    <property type="entry name" value="MFS general substrate transporter"/>
    <property type="match status" value="1"/>
</dbReference>
<evidence type="ECO:0000259" key="7">
    <source>
        <dbReference type="PROSITE" id="PS50850"/>
    </source>
</evidence>
<feature type="region of interest" description="Disordered" evidence="5">
    <location>
        <begin position="1"/>
        <end position="22"/>
    </location>
</feature>
<dbReference type="Gene3D" id="1.20.1250.20">
    <property type="entry name" value="MFS general substrate transporter like domains"/>
    <property type="match status" value="2"/>
</dbReference>
<keyword evidence="3 6" id="KW-1133">Transmembrane helix</keyword>
<feature type="transmembrane region" description="Helical" evidence="6">
    <location>
        <begin position="299"/>
        <end position="318"/>
    </location>
</feature>
<dbReference type="PROSITE" id="PS50850">
    <property type="entry name" value="MFS"/>
    <property type="match status" value="1"/>
</dbReference>
<dbReference type="Proteomes" id="UP000319094">
    <property type="component" value="Unassembled WGS sequence"/>
</dbReference>
<feature type="domain" description="Major facilitator superfamily (MFS) profile" evidence="7">
    <location>
        <begin position="27"/>
        <end position="413"/>
    </location>
</feature>
<dbReference type="EMBL" id="VFON01000001">
    <property type="protein sequence ID" value="TQL42605.1"/>
    <property type="molecule type" value="Genomic_DNA"/>
</dbReference>
<dbReference type="GO" id="GO:0005886">
    <property type="term" value="C:plasma membrane"/>
    <property type="evidence" value="ECO:0007669"/>
    <property type="project" value="UniProtKB-SubCell"/>
</dbReference>
<reference evidence="8 9" key="1">
    <citation type="submission" date="2019-06" db="EMBL/GenBank/DDBJ databases">
        <title>Sequencing the genomes of 1000 actinobacteria strains.</title>
        <authorList>
            <person name="Klenk H.-P."/>
        </authorList>
    </citation>
    <scope>NUCLEOTIDE SEQUENCE [LARGE SCALE GENOMIC DNA]</scope>
    <source>
        <strain evidence="8 9">DSM 8803</strain>
    </source>
</reference>
<comment type="caution">
    <text evidence="8">The sequence shown here is derived from an EMBL/GenBank/DDBJ whole genome shotgun (WGS) entry which is preliminary data.</text>
</comment>
<proteinExistence type="predicted"/>
<feature type="transmembrane region" description="Helical" evidence="6">
    <location>
        <begin position="274"/>
        <end position="292"/>
    </location>
</feature>
<dbReference type="InterPro" id="IPR036259">
    <property type="entry name" value="MFS_trans_sf"/>
</dbReference>
<dbReference type="InterPro" id="IPR050327">
    <property type="entry name" value="Proton-linked_MCT"/>
</dbReference>
<feature type="transmembrane region" description="Helical" evidence="6">
    <location>
        <begin position="361"/>
        <end position="381"/>
    </location>
</feature>
<protein>
    <submittedName>
        <fullName evidence="8">MFS-type transporter involved in bile tolerance (Atg22 family)</fullName>
    </submittedName>
</protein>
<gene>
    <name evidence="8" type="ORF">FB468_0607</name>
</gene>